<evidence type="ECO:0000313" key="1">
    <source>
        <dbReference type="EMBL" id="PZG20191.1"/>
    </source>
</evidence>
<dbReference type="Proteomes" id="UP000248544">
    <property type="component" value="Unassembled WGS sequence"/>
</dbReference>
<dbReference type="RefSeq" id="WP_158558380.1">
    <property type="nucleotide sequence ID" value="NZ_POUA01000612.1"/>
</dbReference>
<evidence type="ECO:0000313" key="2">
    <source>
        <dbReference type="Proteomes" id="UP000248544"/>
    </source>
</evidence>
<proteinExistence type="predicted"/>
<reference evidence="1 2" key="1">
    <citation type="submission" date="2018-01" db="EMBL/GenBank/DDBJ databases">
        <title>Draft genome sequence of Sphaerisporangium sp. 7K107.</title>
        <authorList>
            <person name="Sahin N."/>
            <person name="Saygin H."/>
            <person name="Ay H."/>
        </authorList>
    </citation>
    <scope>NUCLEOTIDE SEQUENCE [LARGE SCALE GENOMIC DNA]</scope>
    <source>
        <strain evidence="1 2">7K107</strain>
    </source>
</reference>
<dbReference type="EMBL" id="POUA01000612">
    <property type="protein sequence ID" value="PZG20191.1"/>
    <property type="molecule type" value="Genomic_DNA"/>
</dbReference>
<feature type="non-terminal residue" evidence="1">
    <location>
        <position position="1"/>
    </location>
</feature>
<protein>
    <submittedName>
        <fullName evidence="1">Uncharacterized protein</fullName>
    </submittedName>
</protein>
<dbReference type="AlphaFoldDB" id="A0A2W2ECG4"/>
<gene>
    <name evidence="1" type="ORF">C1I98_37620</name>
</gene>
<organism evidence="1 2">
    <name type="scientific">Spongiactinospora gelatinilytica</name>
    <dbReference type="NCBI Taxonomy" id="2666298"/>
    <lineage>
        <taxon>Bacteria</taxon>
        <taxon>Bacillati</taxon>
        <taxon>Actinomycetota</taxon>
        <taxon>Actinomycetes</taxon>
        <taxon>Streptosporangiales</taxon>
        <taxon>Streptosporangiaceae</taxon>
        <taxon>Spongiactinospora</taxon>
    </lineage>
</organism>
<keyword evidence="2" id="KW-1185">Reference proteome</keyword>
<accession>A0A2W2ECG4</accession>
<name>A0A2W2ECG4_9ACTN</name>
<comment type="caution">
    <text evidence="1">The sequence shown here is derived from an EMBL/GenBank/DDBJ whole genome shotgun (WGS) entry which is preliminary data.</text>
</comment>
<sequence>SQGWEGFAGGVWDAFLELDLGGPPVRCRIDAGAPVPPHAWWRWAVRRTVRPYSTSGRGRLSVAVRNVPVRRAVRRLLG</sequence>